<accession>A0A075H3P1</accession>
<protein>
    <submittedName>
        <fullName evidence="1">Uncharacterized protein</fullName>
    </submittedName>
</protein>
<evidence type="ECO:0000313" key="1">
    <source>
        <dbReference type="EMBL" id="AIF10831.1"/>
    </source>
</evidence>
<proteinExistence type="predicted"/>
<organism evidence="1">
    <name type="scientific">uncultured marine thaumarchaeote KM3_47_A07</name>
    <dbReference type="NCBI Taxonomy" id="1456166"/>
    <lineage>
        <taxon>Archaea</taxon>
        <taxon>Nitrososphaerota</taxon>
        <taxon>environmental samples</taxon>
    </lineage>
</organism>
<name>A0A075H3P1_9ARCH</name>
<dbReference type="EMBL" id="KF900901">
    <property type="protein sequence ID" value="AIF10831.1"/>
    <property type="molecule type" value="Genomic_DNA"/>
</dbReference>
<reference evidence="1" key="1">
    <citation type="journal article" date="2014" name="Genome Biol. Evol.">
        <title>Pangenome evidence for extensive interdomain horizontal transfer affecting lineage core and shell genes in uncultured planktonic thaumarchaeota and euryarchaeota.</title>
        <authorList>
            <person name="Deschamps P."/>
            <person name="Zivanovic Y."/>
            <person name="Moreira D."/>
            <person name="Rodriguez-Valera F."/>
            <person name="Lopez-Garcia P."/>
        </authorList>
    </citation>
    <scope>NUCLEOTIDE SEQUENCE</scope>
</reference>
<sequence length="43" mass="4729">MNILKILNQNNIAIDDLSAIPTNLEEIFLKVVGDSNTSDNQIS</sequence>
<dbReference type="AlphaFoldDB" id="A0A075H3P1"/>